<accession>A0A814RQ89</accession>
<dbReference type="GO" id="GO:0005737">
    <property type="term" value="C:cytoplasm"/>
    <property type="evidence" value="ECO:0007669"/>
    <property type="project" value="UniProtKB-ARBA"/>
</dbReference>
<dbReference type="Gene3D" id="3.40.1280.10">
    <property type="match status" value="1"/>
</dbReference>
<dbReference type="OrthoDB" id="270651at2759"/>
<dbReference type="GO" id="GO:0008173">
    <property type="term" value="F:RNA methyltransferase activity"/>
    <property type="evidence" value="ECO:0007669"/>
    <property type="project" value="InterPro"/>
</dbReference>
<dbReference type="GO" id="GO:0006396">
    <property type="term" value="P:RNA processing"/>
    <property type="evidence" value="ECO:0007669"/>
    <property type="project" value="InterPro"/>
</dbReference>
<feature type="domain" description="RNA 2-O ribose methyltransferase substrate binding" evidence="4">
    <location>
        <begin position="144"/>
        <end position="216"/>
    </location>
</feature>
<dbReference type="CDD" id="cd18106">
    <property type="entry name" value="SpoU-like_RNMTL1"/>
    <property type="match status" value="1"/>
</dbReference>
<reference evidence="5" key="1">
    <citation type="submission" date="2021-02" db="EMBL/GenBank/DDBJ databases">
        <authorList>
            <person name="Nowell W R."/>
        </authorList>
    </citation>
    <scope>NUCLEOTIDE SEQUENCE</scope>
</reference>
<dbReference type="InterPro" id="IPR029064">
    <property type="entry name" value="Ribosomal_eL30-like_sf"/>
</dbReference>
<dbReference type="Pfam" id="PF22435">
    <property type="entry name" value="MRM3-like_sub_bind"/>
    <property type="match status" value="1"/>
</dbReference>
<dbReference type="AlphaFoldDB" id="A0A814RQ89"/>
<dbReference type="InterPro" id="IPR013123">
    <property type="entry name" value="SpoU_subst-bd"/>
</dbReference>
<dbReference type="PANTHER" id="PTHR43191">
    <property type="entry name" value="RRNA METHYLTRANSFERASE 3"/>
    <property type="match status" value="1"/>
</dbReference>
<dbReference type="Pfam" id="PF00588">
    <property type="entry name" value="SpoU_methylase"/>
    <property type="match status" value="2"/>
</dbReference>
<proteinExistence type="inferred from homology"/>
<organism evidence="5 6">
    <name type="scientific">Rotaria sordida</name>
    <dbReference type="NCBI Taxonomy" id="392033"/>
    <lineage>
        <taxon>Eukaryota</taxon>
        <taxon>Metazoa</taxon>
        <taxon>Spiralia</taxon>
        <taxon>Gnathifera</taxon>
        <taxon>Rotifera</taxon>
        <taxon>Eurotatoria</taxon>
        <taxon>Bdelloidea</taxon>
        <taxon>Philodinida</taxon>
        <taxon>Philodinidae</taxon>
        <taxon>Rotaria</taxon>
    </lineage>
</organism>
<name>A0A814RQ89_9BILA</name>
<evidence type="ECO:0000256" key="2">
    <source>
        <dbReference type="ARBA" id="ARBA00022603"/>
    </source>
</evidence>
<protein>
    <recommendedName>
        <fullName evidence="4">RNA 2-O ribose methyltransferase substrate binding domain-containing protein</fullName>
    </recommendedName>
</protein>
<dbReference type="InterPro" id="IPR029028">
    <property type="entry name" value="Alpha/beta_knot_MTases"/>
</dbReference>
<dbReference type="SUPFAM" id="SSF75217">
    <property type="entry name" value="alpha/beta knot"/>
    <property type="match status" value="1"/>
</dbReference>
<dbReference type="PANTHER" id="PTHR43191:SF2">
    <property type="entry name" value="RRNA METHYLTRANSFERASE 3, MITOCHONDRIAL"/>
    <property type="match status" value="1"/>
</dbReference>
<evidence type="ECO:0000313" key="6">
    <source>
        <dbReference type="Proteomes" id="UP000663882"/>
    </source>
</evidence>
<comment type="similarity">
    <text evidence="1">Belongs to the class IV-like SAM-binding methyltransferase superfamily. RNA methyltransferase TrmH family.</text>
</comment>
<gene>
    <name evidence="5" type="ORF">RFH988_LOCUS21112</name>
</gene>
<dbReference type="Proteomes" id="UP000663882">
    <property type="component" value="Unassembled WGS sequence"/>
</dbReference>
<dbReference type="InterPro" id="IPR051259">
    <property type="entry name" value="rRNA_Methyltransferase"/>
</dbReference>
<dbReference type="Gene3D" id="3.30.1330.30">
    <property type="match status" value="1"/>
</dbReference>
<evidence type="ECO:0000259" key="4">
    <source>
        <dbReference type="SMART" id="SM00967"/>
    </source>
</evidence>
<sequence>MSLFRYNRILLSHLISSKPTRLISPNHCSSIIIRHATEIRSRKPIQKDANTKQRKNTVNPIAQIKKLGDKAAKILSDENLEAIYNRFDPLREDMSKDPAFLDQLATVKNPLQNIIHLKDNDIRFSNRIMKAKNRQERYKKGYILLEGKRLIADAIQGGADLLTIFVTDRQILDSIDFSPTDLNFTAYQISSSAFRTWSDVQTSQGVMAIFAMPQPDHCSFKERITLPITVICDNVRDPGNMGTIIRTCAAVGCDHLIAIKGCVDIWDPKVIRSAMGAHFRLPMINDVGWETIINHIPEHSKIFLADHKYSYEEKDITNDNDNPSKQMFEEMLEKRKQMKRTNTSEDRSYVLSNNRFLPLYKNIPIDYQSLWKAFENIQSTDHSTIIVGGETEGISLQARKLIIENNGKMVYIPLLNDVESLNVSIALSVILIELRKSYEDIVQKSYSIKEKDN</sequence>
<dbReference type="SMART" id="SM00967">
    <property type="entry name" value="SpoU_sub_bind"/>
    <property type="match status" value="1"/>
</dbReference>
<evidence type="ECO:0000313" key="5">
    <source>
        <dbReference type="EMBL" id="CAF1135741.1"/>
    </source>
</evidence>
<dbReference type="EMBL" id="CAJNOO010001327">
    <property type="protein sequence ID" value="CAF1135741.1"/>
    <property type="molecule type" value="Genomic_DNA"/>
</dbReference>
<dbReference type="GO" id="GO:0032259">
    <property type="term" value="P:methylation"/>
    <property type="evidence" value="ECO:0007669"/>
    <property type="project" value="UniProtKB-KW"/>
</dbReference>
<evidence type="ECO:0000256" key="3">
    <source>
        <dbReference type="ARBA" id="ARBA00022679"/>
    </source>
</evidence>
<comment type="caution">
    <text evidence="5">The sequence shown here is derived from an EMBL/GenBank/DDBJ whole genome shotgun (WGS) entry which is preliminary data.</text>
</comment>
<keyword evidence="2" id="KW-0489">Methyltransferase</keyword>
<dbReference type="InterPro" id="IPR053888">
    <property type="entry name" value="MRM3-like_sub_bind"/>
</dbReference>
<dbReference type="SUPFAM" id="SSF55315">
    <property type="entry name" value="L30e-like"/>
    <property type="match status" value="1"/>
</dbReference>
<dbReference type="InterPro" id="IPR029026">
    <property type="entry name" value="tRNA_m1G_MTases_N"/>
</dbReference>
<dbReference type="InterPro" id="IPR001537">
    <property type="entry name" value="SpoU_MeTrfase"/>
</dbReference>
<keyword evidence="3" id="KW-0808">Transferase</keyword>
<evidence type="ECO:0000256" key="1">
    <source>
        <dbReference type="ARBA" id="ARBA00007228"/>
    </source>
</evidence>
<dbReference type="GO" id="GO:0003723">
    <property type="term" value="F:RNA binding"/>
    <property type="evidence" value="ECO:0007669"/>
    <property type="project" value="InterPro"/>
</dbReference>